<dbReference type="Proteomes" id="UP001556367">
    <property type="component" value="Unassembled WGS sequence"/>
</dbReference>
<dbReference type="EMBL" id="JASNQZ010000007">
    <property type="protein sequence ID" value="KAL0954947.1"/>
    <property type="molecule type" value="Genomic_DNA"/>
</dbReference>
<organism evidence="2 3">
    <name type="scientific">Hohenbuehelia grisea</name>
    <dbReference type="NCBI Taxonomy" id="104357"/>
    <lineage>
        <taxon>Eukaryota</taxon>
        <taxon>Fungi</taxon>
        <taxon>Dikarya</taxon>
        <taxon>Basidiomycota</taxon>
        <taxon>Agaricomycotina</taxon>
        <taxon>Agaricomycetes</taxon>
        <taxon>Agaricomycetidae</taxon>
        <taxon>Agaricales</taxon>
        <taxon>Pleurotineae</taxon>
        <taxon>Pleurotaceae</taxon>
        <taxon>Hohenbuehelia</taxon>
    </lineage>
</organism>
<evidence type="ECO:0000313" key="3">
    <source>
        <dbReference type="Proteomes" id="UP001556367"/>
    </source>
</evidence>
<sequence>MTLVLTLAAVALRLCSVVALKAPTTSACRNPSLLQYTTITRETPCQTYERLRRICDPQYELRDEDPSAQLTDFCKDGIGSSTMLDAWLTADVINALPNLFSRPVLLPTNSIHTHSAM</sequence>
<keyword evidence="3" id="KW-1185">Reference proteome</keyword>
<feature type="signal peptide" evidence="1">
    <location>
        <begin position="1"/>
        <end position="27"/>
    </location>
</feature>
<protein>
    <submittedName>
        <fullName evidence="2">Uncharacterized protein</fullName>
    </submittedName>
</protein>
<accession>A0ABR3JHT0</accession>
<gene>
    <name evidence="2" type="ORF">HGRIS_003880</name>
</gene>
<name>A0ABR3JHT0_9AGAR</name>
<feature type="chain" id="PRO_5046853796" evidence="1">
    <location>
        <begin position="28"/>
        <end position="117"/>
    </location>
</feature>
<keyword evidence="1" id="KW-0732">Signal</keyword>
<reference evidence="3" key="1">
    <citation type="submission" date="2024-06" db="EMBL/GenBank/DDBJ databases">
        <title>Multi-omics analyses provide insights into the biosynthesis of the anticancer antibiotic pleurotin in Hohenbuehelia grisea.</title>
        <authorList>
            <person name="Weaver J.A."/>
            <person name="Alberti F."/>
        </authorList>
    </citation>
    <scope>NUCLEOTIDE SEQUENCE [LARGE SCALE GENOMIC DNA]</scope>
    <source>
        <strain evidence="3">T-177</strain>
    </source>
</reference>
<evidence type="ECO:0000256" key="1">
    <source>
        <dbReference type="SAM" id="SignalP"/>
    </source>
</evidence>
<evidence type="ECO:0000313" key="2">
    <source>
        <dbReference type="EMBL" id="KAL0954947.1"/>
    </source>
</evidence>
<comment type="caution">
    <text evidence="2">The sequence shown here is derived from an EMBL/GenBank/DDBJ whole genome shotgun (WGS) entry which is preliminary data.</text>
</comment>
<proteinExistence type="predicted"/>